<dbReference type="EMBL" id="MU167589">
    <property type="protein sequence ID" value="KAG0139448.1"/>
    <property type="molecule type" value="Genomic_DNA"/>
</dbReference>
<dbReference type="PANTHER" id="PTHR33339:SF1">
    <property type="entry name" value="LYSM DOMAIN-CONTAINING PROTEIN"/>
    <property type="match status" value="1"/>
</dbReference>
<sequence length="439" mass="49257">MCTCSLAFLKYLLYLYLYQFFIFATILRSVKSASLPHLKNQTEPTAPHFEIGHINETLDSSVPSVSLPHIIPGISLPVRPKNVTDTALLDECMSRPLNPQLWMELGLDEFLQNYPGGDQLSLPQLADKVNLTNFDCGIEKTCYADQLCQPVRGKEWYILVAAQEWNGFMNAIYQAIGWAMTMMQGIAPSMVSDFYPDLKDTWAVIKAFATLLTSISKVFPTEGLLRTTKYWYQFIQGEFGIFAGIAGMMDDVLIKNPINQHDKWTYFSYTLSKNQDLAQMAVANLSQSTIEAGISTNDGIYRVLKDGKFLTDPSTISRDPKNKINNLAGDKQAELKASVQLHLLATLWEQQNVFVTRGSDPCIYSGPNGAWPGEDVLSYCGPDNVMMNIIQADGKHAVNKIHNARLVQKKYGFSIGYLTEAAWECQKKSGKFEFDVWNA</sequence>
<dbReference type="InterPro" id="IPR057194">
    <property type="entry name" value="DUF7872"/>
</dbReference>
<keyword evidence="1" id="KW-0472">Membrane</keyword>
<evidence type="ECO:0000313" key="4">
    <source>
        <dbReference type="Proteomes" id="UP000886653"/>
    </source>
</evidence>
<dbReference type="AlphaFoldDB" id="A0A9P6T6I4"/>
<evidence type="ECO:0000259" key="2">
    <source>
        <dbReference type="Pfam" id="PF25278"/>
    </source>
</evidence>
<keyword evidence="1" id="KW-1133">Transmembrane helix</keyword>
<dbReference type="PANTHER" id="PTHR33339">
    <property type="entry name" value="LYSM DOMAIN-CONTAINING PROTEIN"/>
    <property type="match status" value="1"/>
</dbReference>
<protein>
    <recommendedName>
        <fullName evidence="2">DUF7872 domain-containing protein</fullName>
    </recommendedName>
</protein>
<name>A0A9P6T6I4_9BASI</name>
<dbReference type="Pfam" id="PF25278">
    <property type="entry name" value="DUF7872"/>
    <property type="match status" value="1"/>
</dbReference>
<evidence type="ECO:0000256" key="1">
    <source>
        <dbReference type="SAM" id="Phobius"/>
    </source>
</evidence>
<evidence type="ECO:0000313" key="3">
    <source>
        <dbReference type="EMBL" id="KAG0139448.1"/>
    </source>
</evidence>
<keyword evidence="4" id="KW-1185">Reference proteome</keyword>
<feature type="transmembrane region" description="Helical" evidence="1">
    <location>
        <begin position="12"/>
        <end position="30"/>
    </location>
</feature>
<accession>A0A9P6T6I4</accession>
<gene>
    <name evidence="3" type="ORF">CROQUDRAFT_54700</name>
</gene>
<proteinExistence type="predicted"/>
<keyword evidence="1" id="KW-0812">Transmembrane</keyword>
<comment type="caution">
    <text evidence="3">The sequence shown here is derived from an EMBL/GenBank/DDBJ whole genome shotgun (WGS) entry which is preliminary data.</text>
</comment>
<organism evidence="3 4">
    <name type="scientific">Cronartium quercuum f. sp. fusiforme G11</name>
    <dbReference type="NCBI Taxonomy" id="708437"/>
    <lineage>
        <taxon>Eukaryota</taxon>
        <taxon>Fungi</taxon>
        <taxon>Dikarya</taxon>
        <taxon>Basidiomycota</taxon>
        <taxon>Pucciniomycotina</taxon>
        <taxon>Pucciniomycetes</taxon>
        <taxon>Pucciniales</taxon>
        <taxon>Coleosporiaceae</taxon>
        <taxon>Cronartium</taxon>
    </lineage>
</organism>
<dbReference type="OrthoDB" id="2501761at2759"/>
<reference evidence="3" key="1">
    <citation type="submission" date="2013-11" db="EMBL/GenBank/DDBJ databases">
        <title>Genome sequence of the fusiform rust pathogen reveals effectors for host alternation and coevolution with pine.</title>
        <authorList>
            <consortium name="DOE Joint Genome Institute"/>
            <person name="Smith K."/>
            <person name="Pendleton A."/>
            <person name="Kubisiak T."/>
            <person name="Anderson C."/>
            <person name="Salamov A."/>
            <person name="Aerts A."/>
            <person name="Riley R."/>
            <person name="Clum A."/>
            <person name="Lindquist E."/>
            <person name="Ence D."/>
            <person name="Campbell M."/>
            <person name="Kronenberg Z."/>
            <person name="Feau N."/>
            <person name="Dhillon B."/>
            <person name="Hamelin R."/>
            <person name="Burleigh J."/>
            <person name="Smith J."/>
            <person name="Yandell M."/>
            <person name="Nelson C."/>
            <person name="Grigoriev I."/>
            <person name="Davis J."/>
        </authorList>
    </citation>
    <scope>NUCLEOTIDE SEQUENCE</scope>
    <source>
        <strain evidence="3">G11</strain>
    </source>
</reference>
<dbReference type="Proteomes" id="UP000886653">
    <property type="component" value="Unassembled WGS sequence"/>
</dbReference>
<feature type="domain" description="DUF7872" evidence="2">
    <location>
        <begin position="257"/>
        <end position="438"/>
    </location>
</feature>